<feature type="binding site" evidence="6">
    <location>
        <position position="91"/>
    </location>
    <ligand>
        <name>Zn(2+)</name>
        <dbReference type="ChEBI" id="CHEBI:29105"/>
    </ligand>
</feature>
<feature type="transmembrane region" description="Helical" evidence="7">
    <location>
        <begin position="133"/>
        <end position="154"/>
    </location>
</feature>
<name>A0A067QHV0_ZOONE</name>
<feature type="non-terminal residue" evidence="8">
    <location>
        <position position="1"/>
    </location>
</feature>
<dbReference type="PANTHER" id="PTHR20855:SF138">
    <property type="entry name" value="PROGESTIN AND ADIPOQ RECEPTOR FAMILY MEMBER 4"/>
    <property type="match status" value="1"/>
</dbReference>
<evidence type="ECO:0000256" key="1">
    <source>
        <dbReference type="ARBA" id="ARBA00004141"/>
    </source>
</evidence>
<accession>A0A067QHV0</accession>
<comment type="subcellular location">
    <subcellularLocation>
        <location evidence="1">Membrane</location>
        <topology evidence="1">Multi-pass membrane protein</topology>
    </subcellularLocation>
</comment>
<dbReference type="GO" id="GO:0046872">
    <property type="term" value="F:metal ion binding"/>
    <property type="evidence" value="ECO:0007669"/>
    <property type="project" value="UniProtKB-KW"/>
</dbReference>
<dbReference type="eggNOG" id="KOG0748">
    <property type="taxonomic scope" value="Eukaryota"/>
</dbReference>
<dbReference type="AlphaFoldDB" id="A0A067QHV0"/>
<dbReference type="OMA" id="HHACPPD"/>
<keyword evidence="3 7" id="KW-0812">Transmembrane</keyword>
<dbReference type="STRING" id="136037.A0A067QHV0"/>
<dbReference type="Proteomes" id="UP000027135">
    <property type="component" value="Unassembled WGS sequence"/>
</dbReference>
<evidence type="ECO:0000256" key="5">
    <source>
        <dbReference type="ARBA" id="ARBA00023136"/>
    </source>
</evidence>
<dbReference type="GO" id="GO:0016020">
    <property type="term" value="C:membrane"/>
    <property type="evidence" value="ECO:0007669"/>
    <property type="project" value="UniProtKB-SubCell"/>
</dbReference>
<sequence length="262" mass="29962">LLHFRDMPPHLQFNPYIFTGYRPLLTFWGSINSLFYLHNETINILTHGIPIVYILVTVPGLMPWDQIESHFLPWCHIIGAVSPWIGSFVYHLFMNLERGEVVYYKLLQLDMLGIWISQSFGALPMVYASVFCLPWACRWLILSSYCLLSIWGLYKALTAWSPWERRLCFLLPFVMRAVLCGLRYSPLGGGDPASLVHVILQDAVSALGGAIGAMHIPEKWFPGTVDMYLNSHNIMHVLVVMAVYSMHQATVRDLLWMANVDC</sequence>
<evidence type="ECO:0000313" key="8">
    <source>
        <dbReference type="EMBL" id="KDR08237.1"/>
    </source>
</evidence>
<dbReference type="PANTHER" id="PTHR20855">
    <property type="entry name" value="ADIPOR/PROGESTIN RECEPTOR-RELATED"/>
    <property type="match status" value="1"/>
</dbReference>
<organism evidence="8 9">
    <name type="scientific">Zootermopsis nevadensis</name>
    <name type="common">Dampwood termite</name>
    <dbReference type="NCBI Taxonomy" id="136037"/>
    <lineage>
        <taxon>Eukaryota</taxon>
        <taxon>Metazoa</taxon>
        <taxon>Ecdysozoa</taxon>
        <taxon>Arthropoda</taxon>
        <taxon>Hexapoda</taxon>
        <taxon>Insecta</taxon>
        <taxon>Pterygota</taxon>
        <taxon>Neoptera</taxon>
        <taxon>Polyneoptera</taxon>
        <taxon>Dictyoptera</taxon>
        <taxon>Blattodea</taxon>
        <taxon>Blattoidea</taxon>
        <taxon>Termitoidae</taxon>
        <taxon>Termopsidae</taxon>
        <taxon>Zootermopsis</taxon>
    </lineage>
</organism>
<feature type="non-terminal residue" evidence="8">
    <location>
        <position position="262"/>
    </location>
</feature>
<dbReference type="InterPro" id="IPR004254">
    <property type="entry name" value="AdipoR/HlyIII-related"/>
</dbReference>
<protein>
    <submittedName>
        <fullName evidence="8">Progestin and adipoQ receptor family member 4</fullName>
    </submittedName>
</protein>
<reference evidence="8 9" key="1">
    <citation type="journal article" date="2014" name="Nat. Commun.">
        <title>Molecular traces of alternative social organization in a termite genome.</title>
        <authorList>
            <person name="Terrapon N."/>
            <person name="Li C."/>
            <person name="Robertson H.M."/>
            <person name="Ji L."/>
            <person name="Meng X."/>
            <person name="Booth W."/>
            <person name="Chen Z."/>
            <person name="Childers C.P."/>
            <person name="Glastad K.M."/>
            <person name="Gokhale K."/>
            <person name="Gowin J."/>
            <person name="Gronenberg W."/>
            <person name="Hermansen R.A."/>
            <person name="Hu H."/>
            <person name="Hunt B.G."/>
            <person name="Huylmans A.K."/>
            <person name="Khalil S.M."/>
            <person name="Mitchell R.D."/>
            <person name="Munoz-Torres M.C."/>
            <person name="Mustard J.A."/>
            <person name="Pan H."/>
            <person name="Reese J.T."/>
            <person name="Scharf M.E."/>
            <person name="Sun F."/>
            <person name="Vogel H."/>
            <person name="Xiao J."/>
            <person name="Yang W."/>
            <person name="Yang Z."/>
            <person name="Yang Z."/>
            <person name="Zhou J."/>
            <person name="Zhu J."/>
            <person name="Brent C.S."/>
            <person name="Elsik C.G."/>
            <person name="Goodisman M.A."/>
            <person name="Liberles D.A."/>
            <person name="Roe R.M."/>
            <person name="Vargo E.L."/>
            <person name="Vilcinskas A."/>
            <person name="Wang J."/>
            <person name="Bornberg-Bauer E."/>
            <person name="Korb J."/>
            <person name="Zhang G."/>
            <person name="Liebig J."/>
        </authorList>
    </citation>
    <scope>NUCLEOTIDE SEQUENCE [LARGE SCALE GENOMIC DNA]</scope>
    <source>
        <tissue evidence="8">Whole organism</tissue>
    </source>
</reference>
<dbReference type="InParanoid" id="A0A067QHV0"/>
<dbReference type="GO" id="GO:0038023">
    <property type="term" value="F:signaling receptor activity"/>
    <property type="evidence" value="ECO:0007669"/>
    <property type="project" value="TreeGrafter"/>
</dbReference>
<keyword evidence="4 7" id="KW-1133">Transmembrane helix</keyword>
<evidence type="ECO:0000256" key="6">
    <source>
        <dbReference type="PIRSR" id="PIRSR604254-1"/>
    </source>
</evidence>
<keyword evidence="6" id="KW-0479">Metal-binding</keyword>
<evidence type="ECO:0000256" key="4">
    <source>
        <dbReference type="ARBA" id="ARBA00022989"/>
    </source>
</evidence>
<feature type="transmembrane region" description="Helical" evidence="7">
    <location>
        <begin position="44"/>
        <end position="64"/>
    </location>
</feature>
<feature type="binding site" evidence="6">
    <location>
        <position position="236"/>
    </location>
    <ligand>
        <name>Zn(2+)</name>
        <dbReference type="ChEBI" id="CHEBI:29105"/>
    </ligand>
</feature>
<evidence type="ECO:0000256" key="2">
    <source>
        <dbReference type="ARBA" id="ARBA00007018"/>
    </source>
</evidence>
<keyword evidence="5 7" id="KW-0472">Membrane</keyword>
<evidence type="ECO:0000313" key="9">
    <source>
        <dbReference type="Proteomes" id="UP000027135"/>
    </source>
</evidence>
<feature type="transmembrane region" description="Helical" evidence="7">
    <location>
        <begin position="20"/>
        <end position="37"/>
    </location>
</feature>
<keyword evidence="9" id="KW-1185">Reference proteome</keyword>
<comment type="similarity">
    <text evidence="2">Belongs to the ADIPOR family.</text>
</comment>
<feature type="transmembrane region" description="Helical" evidence="7">
    <location>
        <begin position="106"/>
        <end position="127"/>
    </location>
</feature>
<evidence type="ECO:0000256" key="3">
    <source>
        <dbReference type="ARBA" id="ARBA00022692"/>
    </source>
</evidence>
<evidence type="ECO:0000256" key="7">
    <source>
        <dbReference type="SAM" id="Phobius"/>
    </source>
</evidence>
<keyword evidence="8" id="KW-0675">Receptor</keyword>
<keyword evidence="6" id="KW-0862">Zinc</keyword>
<feature type="binding site" evidence="6">
    <location>
        <position position="232"/>
    </location>
    <ligand>
        <name>Zn(2+)</name>
        <dbReference type="ChEBI" id="CHEBI:29105"/>
    </ligand>
</feature>
<dbReference type="Pfam" id="PF03006">
    <property type="entry name" value="HlyIII"/>
    <property type="match status" value="1"/>
</dbReference>
<dbReference type="EMBL" id="KK853353">
    <property type="protein sequence ID" value="KDR08237.1"/>
    <property type="molecule type" value="Genomic_DNA"/>
</dbReference>
<gene>
    <name evidence="8" type="ORF">L798_01955</name>
</gene>
<dbReference type="FunCoup" id="A0A067QHV0">
    <property type="interactions" value="71"/>
</dbReference>
<proteinExistence type="inferred from homology"/>